<dbReference type="PANTHER" id="PTHR24104:SF25">
    <property type="entry name" value="PROTEIN LIN-41"/>
    <property type="match status" value="1"/>
</dbReference>
<evidence type="ECO:0000256" key="2">
    <source>
        <dbReference type="PROSITE-ProRule" id="PRU00504"/>
    </source>
</evidence>
<protein>
    <submittedName>
        <fullName evidence="3">6-bladed beta-propeller</fullName>
    </submittedName>
</protein>
<organism evidence="3 4">
    <name type="scientific">Aromatoleum toluvorans</name>
    <dbReference type="NCBI Taxonomy" id="92002"/>
    <lineage>
        <taxon>Bacteria</taxon>
        <taxon>Pseudomonadati</taxon>
        <taxon>Pseudomonadota</taxon>
        <taxon>Betaproteobacteria</taxon>
        <taxon>Rhodocyclales</taxon>
        <taxon>Rhodocyclaceae</taxon>
        <taxon>Aromatoleum</taxon>
    </lineage>
</organism>
<dbReference type="InterPro" id="IPR001258">
    <property type="entry name" value="NHL_repeat"/>
</dbReference>
<dbReference type="EMBL" id="WTVN01000019">
    <property type="protein sequence ID" value="NMG44664.1"/>
    <property type="molecule type" value="Genomic_DNA"/>
</dbReference>
<dbReference type="SUPFAM" id="SSF101898">
    <property type="entry name" value="NHL repeat"/>
    <property type="match status" value="1"/>
</dbReference>
<dbReference type="InterPro" id="IPR011042">
    <property type="entry name" value="6-blade_b-propeller_TolB-like"/>
</dbReference>
<keyword evidence="1" id="KW-0677">Repeat</keyword>
<sequence length="385" mass="41941">MTLFPRHDAPQSGPQASRTLSLLLACVFASTVALVTGCAELGDTGPARVSAGPLVFPGPPDEPRFVYERTITSSADVEIDNSDDAFRRMVTGAQRSGYFLTKPYAVAVHRGRIFVSDSAERAVKVFDVAAAKYFTIGSEEPGQLVKPLGLDVDRAGRLYVADATQKMIMIYNRDGKFLRKIGGSDLFDRISSVTVDPAGQRIYVVDIGGVKSENHRVRVFETATGRHVMDIGKRGSGPGEFNLPRDMAIGKDGRLYVVDGGNFRVQIFNSDGSFHSSFGAVGRQLGNFARPKEIAADKDGNVYVADAAFGNFQIFDPDGELLMFIGNRSEQGGPAQYILPSGITVDEDGRIFFVDQWFSKIDVFRPYNLPADQGFLVNRATASKR</sequence>
<feature type="repeat" description="NHL" evidence="2">
    <location>
        <begin position="275"/>
        <end position="318"/>
    </location>
</feature>
<proteinExistence type="predicted"/>
<reference evidence="3 4" key="1">
    <citation type="submission" date="2019-12" db="EMBL/GenBank/DDBJ databases">
        <title>Comparative genomics gives insights into the taxonomy of the Azoarcus-Aromatoleum group and reveals separate origins of nif in the plant-associated Azoarcus and non-plant-associated Aromatoleum sub-groups.</title>
        <authorList>
            <person name="Lafos M."/>
            <person name="Maluk M."/>
            <person name="Batista M."/>
            <person name="Junghare M."/>
            <person name="Carmona M."/>
            <person name="Faoro H."/>
            <person name="Cruz L.M."/>
            <person name="Battistoni F."/>
            <person name="De Souza E."/>
            <person name="Pedrosa F."/>
            <person name="Chen W.-M."/>
            <person name="Poole P.S."/>
            <person name="Dixon R.A."/>
            <person name="James E.K."/>
        </authorList>
    </citation>
    <scope>NUCLEOTIDE SEQUENCE [LARGE SCALE GENOMIC DNA]</scope>
    <source>
        <strain evidence="3 4">Td21</strain>
    </source>
</reference>
<accession>A0ABX1Q2C1</accession>
<dbReference type="Pfam" id="PF17170">
    <property type="entry name" value="DUF5128"/>
    <property type="match status" value="1"/>
</dbReference>
<dbReference type="Proteomes" id="UP000623795">
    <property type="component" value="Unassembled WGS sequence"/>
</dbReference>
<feature type="repeat" description="NHL" evidence="2">
    <location>
        <begin position="231"/>
        <end position="271"/>
    </location>
</feature>
<evidence type="ECO:0000256" key="1">
    <source>
        <dbReference type="ARBA" id="ARBA00022737"/>
    </source>
</evidence>
<dbReference type="PROSITE" id="PS51125">
    <property type="entry name" value="NHL"/>
    <property type="match status" value="2"/>
</dbReference>
<evidence type="ECO:0000313" key="3">
    <source>
        <dbReference type="EMBL" id="NMG44664.1"/>
    </source>
</evidence>
<comment type="caution">
    <text evidence="3">The sequence shown here is derived from an EMBL/GenBank/DDBJ whole genome shotgun (WGS) entry which is preliminary data.</text>
</comment>
<dbReference type="PANTHER" id="PTHR24104">
    <property type="entry name" value="E3 UBIQUITIN-PROTEIN LIGASE NHLRC1-RELATED"/>
    <property type="match status" value="1"/>
</dbReference>
<dbReference type="CDD" id="cd14962">
    <property type="entry name" value="NHL_like_6"/>
    <property type="match status" value="1"/>
</dbReference>
<dbReference type="Gene3D" id="2.120.10.30">
    <property type="entry name" value="TolB, C-terminal domain"/>
    <property type="match status" value="2"/>
</dbReference>
<dbReference type="InterPro" id="IPR050952">
    <property type="entry name" value="TRIM-NHL_E3_ligases"/>
</dbReference>
<evidence type="ECO:0000313" key="4">
    <source>
        <dbReference type="Proteomes" id="UP000623795"/>
    </source>
</evidence>
<name>A0ABX1Q2C1_9RHOO</name>
<keyword evidence="4" id="KW-1185">Reference proteome</keyword>
<gene>
    <name evidence="3" type="ORF">GPA22_13125</name>
</gene>